<evidence type="ECO:0000256" key="9">
    <source>
        <dbReference type="ARBA" id="ARBA00022816"/>
    </source>
</evidence>
<dbReference type="EC" id="2.3.2.26" evidence="4"/>
<evidence type="ECO:0000256" key="6">
    <source>
        <dbReference type="ARBA" id="ARBA00022553"/>
    </source>
</evidence>
<feature type="region of interest" description="Disordered" evidence="13">
    <location>
        <begin position="697"/>
        <end position="728"/>
    </location>
</feature>
<proteinExistence type="inferred from homology"/>
<feature type="region of interest" description="Disordered" evidence="13">
    <location>
        <begin position="1362"/>
        <end position="1382"/>
    </location>
</feature>
<feature type="compositionally biased region" description="Basic and acidic residues" evidence="13">
    <location>
        <begin position="3284"/>
        <end position="3319"/>
    </location>
</feature>
<keyword evidence="6" id="KW-0597">Phosphoprotein</keyword>
<dbReference type="Pfam" id="PF06025">
    <property type="entry name" value="DUF913"/>
    <property type="match status" value="1"/>
</dbReference>
<feature type="compositionally biased region" description="Polar residues" evidence="13">
    <location>
        <begin position="3346"/>
        <end position="3357"/>
    </location>
</feature>
<evidence type="ECO:0000256" key="12">
    <source>
        <dbReference type="PROSITE-ProRule" id="PRU00104"/>
    </source>
</evidence>
<keyword evidence="16" id="KW-1185">Reference proteome</keyword>
<evidence type="ECO:0000256" key="11">
    <source>
        <dbReference type="ARBA" id="ARBA00034494"/>
    </source>
</evidence>
<feature type="region of interest" description="Disordered" evidence="13">
    <location>
        <begin position="2124"/>
        <end position="2233"/>
    </location>
</feature>
<dbReference type="CDD" id="cd00078">
    <property type="entry name" value="HECTc"/>
    <property type="match status" value="1"/>
</dbReference>
<keyword evidence="7" id="KW-0808">Transferase</keyword>
<dbReference type="FunFam" id="3.90.1750.10:FF:000026">
    <property type="entry name" value="E3 ubiquitin-protein ligase HACE1"/>
    <property type="match status" value="1"/>
</dbReference>
<evidence type="ECO:0000259" key="15">
    <source>
        <dbReference type="PROSITE" id="PS50237"/>
    </source>
</evidence>
<evidence type="ECO:0000256" key="7">
    <source>
        <dbReference type="ARBA" id="ARBA00022679"/>
    </source>
</evidence>
<dbReference type="InterPro" id="IPR037197">
    <property type="entry name" value="WWE_dom_sf"/>
</dbReference>
<evidence type="ECO:0000256" key="3">
    <source>
        <dbReference type="ARBA" id="ARBA00004906"/>
    </source>
</evidence>
<feature type="region of interest" description="Disordered" evidence="13">
    <location>
        <begin position="2395"/>
        <end position="2418"/>
    </location>
</feature>
<feature type="compositionally biased region" description="Acidic residues" evidence="13">
    <location>
        <begin position="719"/>
        <end position="728"/>
    </location>
</feature>
<dbReference type="Gene3D" id="6.10.250.1630">
    <property type="match status" value="1"/>
</dbReference>
<dbReference type="GO" id="GO:0005737">
    <property type="term" value="C:cytoplasm"/>
    <property type="evidence" value="ECO:0007669"/>
    <property type="project" value="TreeGrafter"/>
</dbReference>
<dbReference type="Pfam" id="PF02825">
    <property type="entry name" value="WWE"/>
    <property type="match status" value="1"/>
</dbReference>
<feature type="compositionally biased region" description="Low complexity" evidence="13">
    <location>
        <begin position="3204"/>
        <end position="3216"/>
    </location>
</feature>
<dbReference type="SMART" id="SM00119">
    <property type="entry name" value="HECTc"/>
    <property type="match status" value="1"/>
</dbReference>
<dbReference type="PROSITE" id="PS50030">
    <property type="entry name" value="UBA"/>
    <property type="match status" value="1"/>
</dbReference>
<comment type="subcellular location">
    <subcellularLocation>
        <location evidence="2">Nucleus</location>
    </subcellularLocation>
</comment>
<dbReference type="InterPro" id="IPR010314">
    <property type="entry name" value="E3_Ub_ligase_DUF913"/>
</dbReference>
<evidence type="ECO:0000256" key="8">
    <source>
        <dbReference type="ARBA" id="ARBA00022786"/>
    </source>
</evidence>
<comment type="pathway">
    <text evidence="3">Protein modification; protein ubiquitination.</text>
</comment>
<feature type="region of interest" description="Disordered" evidence="13">
    <location>
        <begin position="2459"/>
        <end position="2489"/>
    </location>
</feature>
<keyword evidence="10" id="KW-0539">Nucleus</keyword>
<comment type="similarity">
    <text evidence="11">Belongs to the UPL family. TOM1/PTR1 subfamily.</text>
</comment>
<dbReference type="Gene3D" id="1.10.8.10">
    <property type="entry name" value="DNA helicase RuvA subunit, C-terminal domain"/>
    <property type="match status" value="1"/>
</dbReference>
<feature type="compositionally biased region" description="Polar residues" evidence="13">
    <location>
        <begin position="3190"/>
        <end position="3203"/>
    </location>
</feature>
<dbReference type="InterPro" id="IPR010309">
    <property type="entry name" value="E3_Ub_ligase_DUF908"/>
</dbReference>
<feature type="region of interest" description="Disordered" evidence="13">
    <location>
        <begin position="3284"/>
        <end position="3370"/>
    </location>
</feature>
<feature type="active site" description="Glycyl thioester intermediate" evidence="12">
    <location>
        <position position="3828"/>
    </location>
</feature>
<feature type="compositionally biased region" description="Polar residues" evidence="13">
    <location>
        <begin position="3003"/>
        <end position="3020"/>
    </location>
</feature>
<dbReference type="OMA" id="MWLDDSP"/>
<dbReference type="Pfam" id="PF14377">
    <property type="entry name" value="UBM"/>
    <property type="match status" value="3"/>
</dbReference>
<feature type="compositionally biased region" description="Acidic residues" evidence="13">
    <location>
        <begin position="2215"/>
        <end position="2233"/>
    </location>
</feature>
<dbReference type="InterPro" id="IPR000569">
    <property type="entry name" value="HECT_dom"/>
</dbReference>
<dbReference type="Gene3D" id="3.30.2160.10">
    <property type="entry name" value="Hect, E3 ligase catalytic domain"/>
    <property type="match status" value="1"/>
</dbReference>
<evidence type="ECO:0000256" key="1">
    <source>
        <dbReference type="ARBA" id="ARBA00000885"/>
    </source>
</evidence>
<protein>
    <recommendedName>
        <fullName evidence="4">HECT-type E3 ubiquitin transferase</fullName>
        <ecNumber evidence="4">2.3.2.26</ecNumber>
    </recommendedName>
</protein>
<organism evidence="16 17">
    <name type="scientific">Haemonchus contortus</name>
    <name type="common">Barber pole worm</name>
    <dbReference type="NCBI Taxonomy" id="6289"/>
    <lineage>
        <taxon>Eukaryota</taxon>
        <taxon>Metazoa</taxon>
        <taxon>Ecdysozoa</taxon>
        <taxon>Nematoda</taxon>
        <taxon>Chromadorea</taxon>
        <taxon>Rhabditida</taxon>
        <taxon>Rhabditina</taxon>
        <taxon>Rhabditomorpha</taxon>
        <taxon>Strongyloidea</taxon>
        <taxon>Trichostrongylidae</taxon>
        <taxon>Haemonchus</taxon>
    </lineage>
</organism>
<evidence type="ECO:0000313" key="17">
    <source>
        <dbReference type="WBParaSite" id="HCON_00122420-00001"/>
    </source>
</evidence>
<dbReference type="SUPFAM" id="SSF46934">
    <property type="entry name" value="UBA-like"/>
    <property type="match status" value="1"/>
</dbReference>
<feature type="compositionally biased region" description="Acidic residues" evidence="13">
    <location>
        <begin position="2161"/>
        <end position="2198"/>
    </location>
</feature>
<feature type="compositionally biased region" description="Polar residues" evidence="13">
    <location>
        <begin position="697"/>
        <end position="710"/>
    </location>
</feature>
<dbReference type="OrthoDB" id="423283at2759"/>
<name>A0A7I5EBG9_HAECO</name>
<feature type="region of interest" description="Disordered" evidence="13">
    <location>
        <begin position="2559"/>
        <end position="2640"/>
    </location>
</feature>
<feature type="compositionally biased region" description="Low complexity" evidence="13">
    <location>
        <begin position="3330"/>
        <end position="3342"/>
    </location>
</feature>
<dbReference type="FunFam" id="3.30.2410.10:FF:000004">
    <property type="entry name" value="E3 ubiquitin-protein ligase HUWE1, variant"/>
    <property type="match status" value="1"/>
</dbReference>
<dbReference type="Pfam" id="PF00632">
    <property type="entry name" value="HECT"/>
    <property type="match status" value="1"/>
</dbReference>
<evidence type="ECO:0000256" key="4">
    <source>
        <dbReference type="ARBA" id="ARBA00012485"/>
    </source>
</evidence>
<dbReference type="GO" id="GO:0000209">
    <property type="term" value="P:protein polyubiquitination"/>
    <property type="evidence" value="ECO:0007669"/>
    <property type="project" value="TreeGrafter"/>
</dbReference>
<keyword evidence="8 12" id="KW-0833">Ubl conjugation pathway</keyword>
<comment type="catalytic activity">
    <reaction evidence="1">
        <text>S-ubiquitinyl-[E2 ubiquitin-conjugating enzyme]-L-cysteine + [acceptor protein]-L-lysine = [E2 ubiquitin-conjugating enzyme]-L-cysteine + N(6)-ubiquitinyl-[acceptor protein]-L-lysine.</text>
        <dbReference type="EC" id="2.3.2.26"/>
    </reaction>
</comment>
<dbReference type="UniPathway" id="UPA00143"/>
<dbReference type="GO" id="GO:0005634">
    <property type="term" value="C:nucleus"/>
    <property type="evidence" value="ECO:0007669"/>
    <property type="project" value="UniProtKB-SubCell"/>
</dbReference>
<dbReference type="Pfam" id="PF06012">
    <property type="entry name" value="DUF908"/>
    <property type="match status" value="1"/>
</dbReference>
<evidence type="ECO:0000259" key="14">
    <source>
        <dbReference type="PROSITE" id="PS50030"/>
    </source>
</evidence>
<dbReference type="InterPro" id="IPR009060">
    <property type="entry name" value="UBA-like_sf"/>
</dbReference>
<dbReference type="InterPro" id="IPR050409">
    <property type="entry name" value="E3_ubiq-protein_ligase"/>
</dbReference>
<evidence type="ECO:0000256" key="5">
    <source>
        <dbReference type="ARBA" id="ARBA00022448"/>
    </source>
</evidence>
<dbReference type="SUPFAM" id="SSF56204">
    <property type="entry name" value="Hect, E3 ligase catalytic domain"/>
    <property type="match status" value="1"/>
</dbReference>
<dbReference type="GO" id="GO:0051028">
    <property type="term" value="P:mRNA transport"/>
    <property type="evidence" value="ECO:0007669"/>
    <property type="project" value="UniProtKB-KW"/>
</dbReference>
<feature type="region of interest" description="Disordered" evidence="13">
    <location>
        <begin position="2677"/>
        <end position="2705"/>
    </location>
</feature>
<dbReference type="InterPro" id="IPR015940">
    <property type="entry name" value="UBA"/>
</dbReference>
<dbReference type="FunFam" id="3.30.2160.10:FF:000001">
    <property type="entry name" value="E3 ubiquitin-protein ligase NEDD4-like"/>
    <property type="match status" value="1"/>
</dbReference>
<feature type="compositionally biased region" description="Basic and acidic residues" evidence="13">
    <location>
        <begin position="2459"/>
        <end position="2469"/>
    </location>
</feature>
<dbReference type="GO" id="GO:0061630">
    <property type="term" value="F:ubiquitin protein ligase activity"/>
    <property type="evidence" value="ECO:0007669"/>
    <property type="project" value="UniProtKB-EC"/>
</dbReference>
<dbReference type="SUPFAM" id="SSF117839">
    <property type="entry name" value="WWE domain"/>
    <property type="match status" value="1"/>
</dbReference>
<dbReference type="InterPro" id="IPR004170">
    <property type="entry name" value="WWE_dom"/>
</dbReference>
<dbReference type="PROSITE" id="PS50237">
    <property type="entry name" value="HECT"/>
    <property type="match status" value="1"/>
</dbReference>
<feature type="compositionally biased region" description="Acidic residues" evidence="13">
    <location>
        <begin position="2143"/>
        <end position="2153"/>
    </location>
</feature>
<sequence length="3861" mass="426852">MKIDPQSYSACNGELPPLCASLIETIKGATTVERFIEELNRARDLQAVLGKTELSRWADVLNRCDEILEDATVIQDHEMKVDRCGFTKYNTISILRFTGLLFDCTSTRRIYASTDRIIRLTECTDMDLVGEVLRLLQTISKRSKFLTQRLCPEDQASLVMSLTAMAQCWGGKLRNLKMEDCVHSDVKLPPLFPFTFTDSKAKHTMVFERHMVDQPLLKVVDEFAKGMTPEDRYSLLARIRMLRHFEVREHRMQCLIVRLLSISTLIYCRCQPDDVQISALLYSGFIEEAVALLKVDLNSHELMDPIQTEALRMLCSVVSLEKASRTSQILDVLSAGSYHGFLAVFTRNIVEDMKRNALNTPGKPSVALSTALLSFIYHLSNNDPGGETLAACGLTQTLLSVISHHALPLDQATLATRCTRITDNFTTIDVTGFNNCKGMDICIDRLIYEVDECRKEQPFVIDTSGDVDDDSVGSVFVRAPVIGKTCHPQRSGLIKALITFIKRAIQDTQFQDSVRHIMEGQLPDALMHIISNSEYYSASLYHHATQLVVNFIYQEPAQLTVLQNRHVPYVILQSMLRKELPNSRDVISHMGNVFTALCLNEKGLKQFKAYAPFDHVFNIVLSIKFIVTMKKKRSEMNEAAQGIGSSLDDLLRHQPTLKPLMLNSVLGMLDRLVELGNNPPPNTKIVMALSRSASKAASQSFGSGSNTPNVEQLPMSPPEIEEMSDDDDEAEMSMDELSGVGQCIADKMGLEMDCPSDAKDGTRLLPLGDYLLIFTKIFEAIITQVAAADLVEGFVEKNGVEKILSLCNLPSLAADLAASTFSASVGCIVKFVLQHVKAGDKLMLSIMEVFLQSINPFVLRTSRGYSESNGSGASLLVPLGDEGIVTAITSMSNAVPILSMLTKNNSLSVPGTQGDLRNRVWDAWLTDTGKRLHTGFRKVSRVLAWETALLKMIEPTKAVATTQTDPSEIEALSVGTSAPISHSPSEPNNVMSVAVDPPATAARQPAWALAGITQAENAFWHRHKNVADMVIKANKTVSEFLSQLSRSCFVPTRRNRRYDFSASTMTKSAQQMADEVFAGFFRDLKWTCYKVPEGGPIPPMEFGRLQEVIVQMSVALFDDRRQPFHAMLQRFYTSGCHNAFCDLMMNKLAPALGNDYNDWLELAFLEWFRLASKLAHKQNMLHSMYRQPQPLTIEFDPKKYLKLVHNDFFRAFCVLFAKLSDEKVDLKCCQTLCETAISVYKDVAHSLTPVSEDNQRAPNDELNDPLRAQAAEGEESQRDAVLRQLLPEGSVSLLVDMGFPHELVVQALEETGSTEGATEWLINRNAAGLQQSLERSNDVGDLEEGEFVDANLPFLLGVAVSSSSGTSDERDARRAAGTSSSLDAEDSVEMPIITPLKELNIDTDLSISRACIELMPLCKRLMELGSDLVFSCADLVSGMVSTLDEEWRRRHLIGQIMTEEIITMAQSVMSGPSEHAVRVLSTRIHFACLLFDYVADEYLEASASQPMVSTMLLLLGFVYDNFDVDYMQNGLLSPVVLWLDLHDKAKRALKRRTILKSASPQLKWSYHAEEERISAGRSHKKWQPYSPLNQLQLNKAFFSGKTTCVIKIPRKEKDYTVDFTLMKQNDGLACHQAVFAELPDGAEIDIETLMKSERESVWTTAETSRLLIIVVSLLHKSLIHHTAAHTILAFVARLTRDSNCAANFIQQGGIAAVLQLRCSTTPSTSVLTSLIIRQCIDDENMMAQVMEKSVRVVTNPVQSTPLSEYLGMSENKPKDWCETLNKLSPLSTRAPAIFVNTMEKCAKLDGTLMVSTSSKPHFSAPTSNERTQQIVQLLLRECLHGEWPSESSVPLGHTRMISRGAILSLLAELVKSYPGVASLICEAKEDGQSVIHQLIEHFIDGSQEKDTLGSLKTLISILAACNHSPKAQESLVSDMKASLVAVGNSSLSSSAICSKITELCSLLVMMLDSCPSSLASLSHSHHRHLLSGAPSSITKLFHKKRICNDLVKTITYLQLSQKEAIDTVNTVLKTLETLMRSTTTSNSSSNAASITHGARNVARAQAVINAAVADAVRIPSPSNSRDAALSHAIDLGLLANNLLNDARELSTEQDDRNDQMLVRVSDNAYLSDNDQPQENDHHRSEVMDEEMDEEAIQVEDSMSSGEEDNEDRTVEDEEGDDREEDDTMDGEDQDDEEEEDDEDGRREGDVQATVRVDAEESGEDGEEEEEDDDEEMYDYPEEDEDALHDMTFDLLDRPGLSSFGFDDFIFGPPIGINREHRGARREQSSAGVHPLMVRPAHIADSQPSHNQQSAPTVSRLERIARLGNYRSLLLDSGNAGIPVTLTRQNALRRIGGADRGRVGPTSQFFDRLFDLHARDRGGPLMNMTAGRIVSMGSNLLDSPEERRMRQPASAPSALDRYTDGADMMDGVSMQYVAIIINTIVTRVARKRVEEEKAKEAAEQAAKKLLEESSKGSSESAPKSNEETGSSAATATVLAHPPTEVARQAWDESALANRAEDVNTAMSTGDSVANGDTPCLPVVEGEAMDTSEAFEPRDVEADVSMDEAPPHSSAATVASSLPEAEADEERMITPPLPTVSNVNNGGEETRDASDRSDNSGHTETTTDEPLTNGNAARAATENNSIPEEIREILGDIEIPDGVDPAFLAALPEDMRAEVIRDHRRQQRAQRAAQVPATVPQQGDGSGEGASNVVPVVEPLDQEFLAALPPELQEEILAQHERAVRDAEEALRRANAPAPPAAPEPEMDGAAVIASLPPHERTQVLAEMEESELQRLPTEMQEEARRARANLEPNILRFRHLLMPSSARSRGLRSNVNLAGFGGGFGGMGASGSHGAGSSGTPSVGSLAGQANTASTQSLQLLDRDSILILTMLFLVDSRLSNGRLQKVIRLACSHANTCDFVIWCLLALLEKAHDSAPDHEELVSVCPSWLDSITVSGVGHNERALKIAKNVSRVAIHPLLSPGLSKNVLDSLGTIAKTYPGHFLPSSLRKTSQQAQSKEGASESSPAPVRDASPPLDVFWELVQASSCKSLAAKEARESAERMSLESSHMGRLMRHLSKNLVAQNGQVQDRLLRVISSIVQTLPNDTMALLGNLEGPKPLESQLKAVIDVLMRGSCSNEGLADGRTLLVECMRALPPSITDTIYEQLFTAVQNVGLELQPQIERLIEELGEPETNAVTEDVPSTSKAPSTTSNADSNAADASIERDRRLARTRIGRLVLDAESGGRFTLSASSCPELQLPAVTMLTDKSGAQYKLLSALQTLSKIRDTMRQMKEERRKKEELEKKKKEEEAKAAEAKQSGEAKAIDPVAVEEPVATTSDTSDPAAAPEGSTPMSTSTSVNNEDQPKPPVEESNEDVVLSHRLTGLEELWEVVSTCLLRLGKASDHHAVLALQPAAEAFFLVHAVPRSANVTSDHHHDDPDTLKMIAFAEKHREVLNQVLRQNNSALSPGGPFAALIQFPKLLDFDVKRKYFRKELGKMDGDRGFRRSDVQVQVRRSQIFSDSFRELYRLRPNEWKHRFYIIFQGEEGQDAGGLLREWFSVITREIFNPNYALFITAPGDMVTYMINKASYINPEHLDYFKFVGRLIAKAIYDNKLLDCYFTRAFYKHILNLPVRYQDIESEDPAFYKSLEFLLNNPIDDLGLDLSFSLEVEEFGVRSIRDLKPDGRKIDVTDANKEEYVKLVCQMKMTGSIRKQLDAFLTGFYEVIPKQLISMFNEQELELLISGLPDVDIDDLSNNTEYKMYTKTSAQIQWFWRALRSFEPEDRAKFLQFVTGTSKVPLQGFASLEGMNGIQKFSIHMDCRGGDRLPAAHTCFNQLDLPQYESYEKLRDSLLMAIRECTEGFGFA</sequence>
<feature type="region of interest" description="Disordered" evidence="13">
    <location>
        <begin position="3000"/>
        <end position="3025"/>
    </location>
</feature>
<dbReference type="InterPro" id="IPR025527">
    <property type="entry name" value="HUWE1/Rev1_UBM"/>
</dbReference>
<accession>A0A7I5EBG9</accession>
<feature type="compositionally biased region" description="Low complexity" evidence="13">
    <location>
        <begin position="2683"/>
        <end position="2696"/>
    </location>
</feature>
<dbReference type="WBParaSite" id="HCON_00122420-00001">
    <property type="protein sequence ID" value="HCON_00122420-00001"/>
    <property type="gene ID" value="HCON_00122420"/>
</dbReference>
<dbReference type="PANTHER" id="PTHR11254">
    <property type="entry name" value="HECT DOMAIN UBIQUITIN-PROTEIN LIGASE"/>
    <property type="match status" value="1"/>
</dbReference>
<dbReference type="Gene3D" id="3.90.1750.10">
    <property type="entry name" value="Hect, E3 ligase catalytic domains"/>
    <property type="match status" value="1"/>
</dbReference>
<feature type="domain" description="UBA" evidence="14">
    <location>
        <begin position="1284"/>
        <end position="1324"/>
    </location>
</feature>
<keyword evidence="9" id="KW-0509">mRNA transport</keyword>
<dbReference type="PANTHER" id="PTHR11254:SF67">
    <property type="entry name" value="E3 UBIQUITIN-PROTEIN LIGASE HUWE1"/>
    <property type="match status" value="1"/>
</dbReference>
<dbReference type="Gene3D" id="3.30.720.50">
    <property type="match status" value="1"/>
</dbReference>
<dbReference type="Proteomes" id="UP000025227">
    <property type="component" value="Unplaced"/>
</dbReference>
<dbReference type="GO" id="GO:0006511">
    <property type="term" value="P:ubiquitin-dependent protein catabolic process"/>
    <property type="evidence" value="ECO:0007669"/>
    <property type="project" value="TreeGrafter"/>
</dbReference>
<evidence type="ECO:0000313" key="16">
    <source>
        <dbReference type="Proteomes" id="UP000025227"/>
    </source>
</evidence>
<feature type="domain" description="HECT" evidence="15">
    <location>
        <begin position="3525"/>
        <end position="3861"/>
    </location>
</feature>
<dbReference type="InterPro" id="IPR035983">
    <property type="entry name" value="Hect_E3_ubiquitin_ligase"/>
</dbReference>
<dbReference type="Gene3D" id="3.30.2410.10">
    <property type="entry name" value="Hect, E3 ligase catalytic domain"/>
    <property type="match status" value="1"/>
</dbReference>
<reference evidence="17" key="1">
    <citation type="submission" date="2020-12" db="UniProtKB">
        <authorList>
            <consortium name="WormBaseParasite"/>
        </authorList>
    </citation>
    <scope>IDENTIFICATION</scope>
    <source>
        <strain evidence="17">MHco3</strain>
    </source>
</reference>
<keyword evidence="5" id="KW-0813">Transport</keyword>
<dbReference type="Pfam" id="PF00627">
    <property type="entry name" value="UBA"/>
    <property type="match status" value="1"/>
</dbReference>
<evidence type="ECO:0000256" key="13">
    <source>
        <dbReference type="SAM" id="MobiDB-lite"/>
    </source>
</evidence>
<feature type="compositionally biased region" description="Polar residues" evidence="13">
    <location>
        <begin position="2616"/>
        <end position="2640"/>
    </location>
</feature>
<evidence type="ECO:0000256" key="2">
    <source>
        <dbReference type="ARBA" id="ARBA00004123"/>
    </source>
</evidence>
<dbReference type="FunFam" id="3.90.1750.10:FF:000003">
    <property type="entry name" value="E3 ubiquitin-protein ligase UPL1"/>
    <property type="match status" value="1"/>
</dbReference>
<feature type="region of interest" description="Disordered" evidence="13">
    <location>
        <begin position="3186"/>
        <end position="3219"/>
    </location>
</feature>
<dbReference type="SMART" id="SM00165">
    <property type="entry name" value="UBA"/>
    <property type="match status" value="1"/>
</dbReference>
<feature type="compositionally biased region" description="Basic and acidic residues" evidence="13">
    <location>
        <begin position="2602"/>
        <end position="2615"/>
    </location>
</feature>
<evidence type="ECO:0000256" key="10">
    <source>
        <dbReference type="ARBA" id="ARBA00023242"/>
    </source>
</evidence>